<accession>A0A1E4U1Y8</accession>
<evidence type="ECO:0000256" key="4">
    <source>
        <dbReference type="SAM" id="Coils"/>
    </source>
</evidence>
<dbReference type="GO" id="GO:0001228">
    <property type="term" value="F:DNA-binding transcription activator activity, RNA polymerase II-specific"/>
    <property type="evidence" value="ECO:0007669"/>
    <property type="project" value="UniProtKB-ARBA"/>
</dbReference>
<dbReference type="Pfam" id="PF00023">
    <property type="entry name" value="Ank"/>
    <property type="match status" value="2"/>
</dbReference>
<dbReference type="PROSITE" id="PS51299">
    <property type="entry name" value="HTH_APSES"/>
    <property type="match status" value="1"/>
</dbReference>
<feature type="repeat" description="ANK" evidence="3">
    <location>
        <begin position="520"/>
        <end position="552"/>
    </location>
</feature>
<keyword evidence="4" id="KW-0175">Coiled coil</keyword>
<dbReference type="Gene3D" id="1.25.40.20">
    <property type="entry name" value="Ankyrin repeat-containing domain"/>
    <property type="match status" value="1"/>
</dbReference>
<dbReference type="SMART" id="SM01252">
    <property type="entry name" value="KilA-N"/>
    <property type="match status" value="1"/>
</dbReference>
<dbReference type="PROSITE" id="PS50297">
    <property type="entry name" value="ANK_REP_REGION"/>
    <property type="match status" value="2"/>
</dbReference>
<sequence>MTTVTDSQLDDHSMPMGSISDGRSQDDKIKDEKVDEEQVQEQEEEEDEQEQNEDEEDDYIYNAISGKSSFSVSGVYKASYSNIEVYEINVDGISVMRRRSDSFFNATQILKVAGFTKHQRTKILEKEVHTGVHEIVQGGYGKFQGTWIPYERAVGLAHEYGVTDLLKDIIIYNSNGVETPTKLEAMANLKTITLDYHNKNTSTTSSNNNNKNDVQTENKNNGDNNNDNNNINNGSSNNGYNGGSSFNGNQSNEYTAKPREVFTRTYSTLTENDNADGMNVDMVESPTKKFKPYSVGLGLHSQQSSSRTPNFEIFEHDLNIPNPNAPFSLEPIDPNTYHEDGVKYNLEQSKQVISMIFLSKESNKDLKQLLQLEEHELYKINYDVPFDDSGNTSLHWAATLGDVPLVKQLVKYGSNRIRGNNEGESALVRAVLVTNSSENSSFDNLLDYLYPCITLLDHQGRTILHHIALTSGVKGRSSASKYYLETLLEWIVRKGLYLPGNQAISLGRFMSEVVNVMDRNGDTCLNIAARIGSKAIVQQLLDVGADPGVANKVGLRPIDFGITIDPLNPSATFAASFTNSQYGNDNNGFTNNNHSNINSAFSANASQSSKRILESMHDMLSNLDSEFKEEINQKQRSIDEMHLKLRDATLKLSQSRRTLESLQQSEAKLLDLTTRTNNVDKAIEEEEERFKEQTKDLVGDFAQFDGDFDADEPFRCWPVYNELERKLEEILNNINEEDLDEDEEINFDQIYKILESSINPELILQNIQQNSKDEHHLIPPSIVLKARIKAYKENEQNLIEKMESMSKNLLNLENKYKKVISLSTGVKEDSIDNLLDELIKAVESDGNAEIDIGRVAGFLKQVEE</sequence>
<protein>
    <recommendedName>
        <fullName evidence="6">HTH APSES-type domain-containing protein</fullName>
    </recommendedName>
</protein>
<dbReference type="PROSITE" id="PS50088">
    <property type="entry name" value="ANK_REPEAT"/>
    <property type="match status" value="2"/>
</dbReference>
<dbReference type="InterPro" id="IPR051642">
    <property type="entry name" value="SWI6-like"/>
</dbReference>
<dbReference type="GO" id="GO:0030907">
    <property type="term" value="C:MBF transcription complex"/>
    <property type="evidence" value="ECO:0007669"/>
    <property type="project" value="TreeGrafter"/>
</dbReference>
<feature type="repeat" description="ANK" evidence="3">
    <location>
        <begin position="389"/>
        <end position="421"/>
    </location>
</feature>
<evidence type="ECO:0000256" key="1">
    <source>
        <dbReference type="ARBA" id="ARBA00022737"/>
    </source>
</evidence>
<dbReference type="Gene3D" id="3.10.260.10">
    <property type="entry name" value="Transcription regulator HTH, APSES-type DNA-binding domain"/>
    <property type="match status" value="1"/>
</dbReference>
<feature type="region of interest" description="Disordered" evidence="5">
    <location>
        <begin position="199"/>
        <end position="252"/>
    </location>
</feature>
<feature type="coiled-coil region" evidence="4">
    <location>
        <begin position="788"/>
        <end position="822"/>
    </location>
</feature>
<keyword evidence="2 3" id="KW-0040">ANK repeat</keyword>
<feature type="compositionally biased region" description="Basic and acidic residues" evidence="5">
    <location>
        <begin position="23"/>
        <end position="33"/>
    </location>
</feature>
<dbReference type="AlphaFoldDB" id="A0A1E4U1Y8"/>
<dbReference type="InterPro" id="IPR002110">
    <property type="entry name" value="Ankyrin_rpt"/>
</dbReference>
<dbReference type="Proteomes" id="UP000094236">
    <property type="component" value="Unassembled WGS sequence"/>
</dbReference>
<evidence type="ECO:0000256" key="5">
    <source>
        <dbReference type="SAM" id="MobiDB-lite"/>
    </source>
</evidence>
<dbReference type="GO" id="GO:0033309">
    <property type="term" value="C:SBF transcription complex"/>
    <property type="evidence" value="ECO:0007669"/>
    <property type="project" value="TreeGrafter"/>
</dbReference>
<dbReference type="InterPro" id="IPR018004">
    <property type="entry name" value="KilA/APSES_HTH"/>
</dbReference>
<evidence type="ECO:0000313" key="8">
    <source>
        <dbReference type="Proteomes" id="UP000094236"/>
    </source>
</evidence>
<dbReference type="SUPFAM" id="SSF48403">
    <property type="entry name" value="Ankyrin repeat"/>
    <property type="match status" value="1"/>
</dbReference>
<keyword evidence="1" id="KW-0677">Repeat</keyword>
<feature type="compositionally biased region" description="Acidic residues" evidence="5">
    <location>
        <begin position="34"/>
        <end position="56"/>
    </location>
</feature>
<proteinExistence type="predicted"/>
<name>A0A1E4U1Y8_PACTA</name>
<dbReference type="InterPro" id="IPR003163">
    <property type="entry name" value="Tscrpt_reg_HTH_APSES-type"/>
</dbReference>
<dbReference type="InterPro" id="IPR036770">
    <property type="entry name" value="Ankyrin_rpt-contain_sf"/>
</dbReference>
<evidence type="ECO:0000259" key="6">
    <source>
        <dbReference type="PROSITE" id="PS51299"/>
    </source>
</evidence>
<dbReference type="InterPro" id="IPR036887">
    <property type="entry name" value="HTH_APSES_sf"/>
</dbReference>
<dbReference type="PANTHER" id="PTHR43828">
    <property type="entry name" value="ASPARAGINASE"/>
    <property type="match status" value="1"/>
</dbReference>
<evidence type="ECO:0000313" key="7">
    <source>
        <dbReference type="EMBL" id="ODV98002.1"/>
    </source>
</evidence>
<dbReference type="SUPFAM" id="SSF54616">
    <property type="entry name" value="DNA-binding domain of Mlu1-box binding protein MBP1"/>
    <property type="match status" value="1"/>
</dbReference>
<feature type="region of interest" description="Disordered" evidence="5">
    <location>
        <begin position="1"/>
        <end position="56"/>
    </location>
</feature>
<dbReference type="GO" id="GO:0003677">
    <property type="term" value="F:DNA binding"/>
    <property type="evidence" value="ECO:0007669"/>
    <property type="project" value="InterPro"/>
</dbReference>
<dbReference type="PANTHER" id="PTHR43828:SF3">
    <property type="entry name" value="CHROMO DOMAIN-CONTAINING PROTEIN"/>
    <property type="match status" value="1"/>
</dbReference>
<keyword evidence="8" id="KW-1185">Reference proteome</keyword>
<gene>
    <name evidence="7" type="ORF">PACTADRAFT_31415</name>
</gene>
<dbReference type="EMBL" id="KV454011">
    <property type="protein sequence ID" value="ODV98002.1"/>
    <property type="molecule type" value="Genomic_DNA"/>
</dbReference>
<dbReference type="Pfam" id="PF04383">
    <property type="entry name" value="KilA-N"/>
    <property type="match status" value="1"/>
</dbReference>
<feature type="domain" description="HTH APSES-type" evidence="6">
    <location>
        <begin position="75"/>
        <end position="181"/>
    </location>
</feature>
<evidence type="ECO:0000256" key="2">
    <source>
        <dbReference type="ARBA" id="ARBA00023043"/>
    </source>
</evidence>
<dbReference type="SMART" id="SM00248">
    <property type="entry name" value="ANK"/>
    <property type="match status" value="2"/>
</dbReference>
<dbReference type="GO" id="GO:0003713">
    <property type="term" value="F:transcription coactivator activity"/>
    <property type="evidence" value="ECO:0007669"/>
    <property type="project" value="TreeGrafter"/>
</dbReference>
<dbReference type="STRING" id="669874.A0A1E4U1Y8"/>
<dbReference type="OrthoDB" id="6718656at2759"/>
<organism evidence="7 8">
    <name type="scientific">Pachysolen tannophilus NRRL Y-2460</name>
    <dbReference type="NCBI Taxonomy" id="669874"/>
    <lineage>
        <taxon>Eukaryota</taxon>
        <taxon>Fungi</taxon>
        <taxon>Dikarya</taxon>
        <taxon>Ascomycota</taxon>
        <taxon>Saccharomycotina</taxon>
        <taxon>Pichiomycetes</taxon>
        <taxon>Pachysolenaceae</taxon>
        <taxon>Pachysolen</taxon>
    </lineage>
</organism>
<evidence type="ECO:0000256" key="3">
    <source>
        <dbReference type="PROSITE-ProRule" id="PRU00023"/>
    </source>
</evidence>
<reference evidence="8" key="1">
    <citation type="submission" date="2016-05" db="EMBL/GenBank/DDBJ databases">
        <title>Comparative genomics of biotechnologically important yeasts.</title>
        <authorList>
            <consortium name="DOE Joint Genome Institute"/>
            <person name="Riley R."/>
            <person name="Haridas S."/>
            <person name="Wolfe K.H."/>
            <person name="Lopes M.R."/>
            <person name="Hittinger C.T."/>
            <person name="Goker M."/>
            <person name="Salamov A."/>
            <person name="Wisecaver J."/>
            <person name="Long T.M."/>
            <person name="Aerts A.L."/>
            <person name="Barry K."/>
            <person name="Choi C."/>
            <person name="Clum A."/>
            <person name="Coughlan A.Y."/>
            <person name="Deshpande S."/>
            <person name="Douglass A.P."/>
            <person name="Hanson S.J."/>
            <person name="Klenk H.-P."/>
            <person name="Labutti K."/>
            <person name="Lapidus A."/>
            <person name="Lindquist E."/>
            <person name="Lipzen A."/>
            <person name="Meier-Kolthoff J.P."/>
            <person name="Ohm R.A."/>
            <person name="Otillar R.P."/>
            <person name="Pangilinan J."/>
            <person name="Peng Y."/>
            <person name="Rokas A."/>
            <person name="Rosa C.A."/>
            <person name="Scheuner C."/>
            <person name="Sibirny A.A."/>
            <person name="Slot J.C."/>
            <person name="Stielow J.B."/>
            <person name="Sun H."/>
            <person name="Kurtzman C.P."/>
            <person name="Blackwell M."/>
            <person name="Grigoriev I.V."/>
            <person name="Jeffries T.W."/>
        </authorList>
    </citation>
    <scope>NUCLEOTIDE SEQUENCE [LARGE SCALE GENOMIC DNA]</scope>
    <source>
        <strain evidence="8">NRRL Y-2460</strain>
    </source>
</reference>